<accession>A0ABS8HL86</accession>
<gene>
    <name evidence="1" type="ORF">LMF89_01025</name>
</gene>
<reference evidence="1" key="1">
    <citation type="submission" date="2021-11" db="EMBL/GenBank/DDBJ databases">
        <title>Description of a new species Pelosinus isolated from the bottom sediments of Lake Baikal.</title>
        <authorList>
            <person name="Zakharyuk A."/>
        </authorList>
    </citation>
    <scope>NUCLEOTIDE SEQUENCE</scope>
    <source>
        <strain evidence="1">Bkl1</strain>
    </source>
</reference>
<name>A0ABS8HL86_9FIRM</name>
<organism evidence="1 2">
    <name type="scientific">Pelosinus baikalensis</name>
    <dbReference type="NCBI Taxonomy" id="2892015"/>
    <lineage>
        <taxon>Bacteria</taxon>
        <taxon>Bacillati</taxon>
        <taxon>Bacillota</taxon>
        <taxon>Negativicutes</taxon>
        <taxon>Selenomonadales</taxon>
        <taxon>Sporomusaceae</taxon>
        <taxon>Pelosinus</taxon>
    </lineage>
</organism>
<protein>
    <submittedName>
        <fullName evidence="1">Uncharacterized protein</fullName>
    </submittedName>
</protein>
<proteinExistence type="predicted"/>
<dbReference type="Gene3D" id="1.20.1090.10">
    <property type="entry name" value="Dehydroquinate synthase-like - alpha domain"/>
    <property type="match status" value="1"/>
</dbReference>
<dbReference type="Proteomes" id="UP001165492">
    <property type="component" value="Unassembled WGS sequence"/>
</dbReference>
<keyword evidence="2" id="KW-1185">Reference proteome</keyword>
<sequence length="96" mass="10766">MIFGLIVQLILEEKSDAEVEKLVNQIDELGLPISLEQLGIIDNLPEKITVIARAVDLKRVGLDRENEENLKKNIEKAIQKAGVIGRNHKRLSIVKS</sequence>
<evidence type="ECO:0000313" key="2">
    <source>
        <dbReference type="Proteomes" id="UP001165492"/>
    </source>
</evidence>
<comment type="caution">
    <text evidence="1">The sequence shown here is derived from an EMBL/GenBank/DDBJ whole genome shotgun (WGS) entry which is preliminary data.</text>
</comment>
<dbReference type="EMBL" id="JAJHJB010000001">
    <property type="protein sequence ID" value="MCC5463942.1"/>
    <property type="molecule type" value="Genomic_DNA"/>
</dbReference>
<dbReference type="RefSeq" id="WP_229533475.1">
    <property type="nucleotide sequence ID" value="NZ_JAJHJB010000001.1"/>
</dbReference>
<evidence type="ECO:0000313" key="1">
    <source>
        <dbReference type="EMBL" id="MCC5463942.1"/>
    </source>
</evidence>